<evidence type="ECO:0000313" key="2">
    <source>
        <dbReference type="EMBL" id="ADO59944.1"/>
    </source>
</evidence>
<reference evidence="2 3" key="1">
    <citation type="journal article" date="2011" name="J. Bacteriol.">
        <title>Complete genome sequence of Paenibacillus polymyxa SC2, a strain of plant growth-promoting Rhizobacterium with broad-spectrum antimicrobial activity.</title>
        <authorList>
            <person name="Ma M."/>
            <person name="Wang C."/>
            <person name="Ding Y."/>
            <person name="Li L."/>
            <person name="Shen D."/>
            <person name="Jiang X."/>
            <person name="Guan D."/>
            <person name="Cao F."/>
            <person name="Chen H."/>
            <person name="Feng R."/>
            <person name="Wang X."/>
            <person name="Ge Y."/>
            <person name="Yao L."/>
            <person name="Bing X."/>
            <person name="Yang X."/>
            <person name="Li J."/>
            <person name="Du B."/>
        </authorList>
    </citation>
    <scope>NUCLEOTIDE SEQUENCE [LARGE SCALE GENOMIC DNA]</scope>
    <source>
        <strain evidence="2 3">SC2</strain>
        <plasmid evidence="3">pSC2</plasmid>
    </source>
</reference>
<keyword evidence="2" id="KW-0614">Plasmid</keyword>
<name>E3ELB2_PAEPS</name>
<dbReference type="InterPro" id="IPR024402">
    <property type="entry name" value="DUF2726"/>
</dbReference>
<dbReference type="eggNOG" id="COG0551">
    <property type="taxonomic scope" value="Bacteria"/>
</dbReference>
<organism evidence="2 3">
    <name type="scientific">Paenibacillus polymyxa (strain SC2)</name>
    <name type="common">Bacillus polymyxa</name>
    <dbReference type="NCBI Taxonomy" id="886882"/>
    <lineage>
        <taxon>Bacteria</taxon>
        <taxon>Bacillati</taxon>
        <taxon>Bacillota</taxon>
        <taxon>Bacilli</taxon>
        <taxon>Bacillales</taxon>
        <taxon>Paenibacillaceae</taxon>
        <taxon>Paenibacillus</taxon>
    </lineage>
</organism>
<dbReference type="InterPro" id="IPR011990">
    <property type="entry name" value="TPR-like_helical_dom_sf"/>
</dbReference>
<evidence type="ECO:0000313" key="3">
    <source>
        <dbReference type="Proteomes" id="UP000006868"/>
    </source>
</evidence>
<dbReference type="KEGG" id="ppm:PPSC2_28460"/>
<dbReference type="PATRIC" id="fig|886882.15.peg.6037"/>
<evidence type="ECO:0000259" key="1">
    <source>
        <dbReference type="Pfam" id="PF10881"/>
    </source>
</evidence>
<dbReference type="HOGENOM" id="CLU_353320_0_0_9"/>
<sequence length="795" mass="94067">MNETILVANYPQDLILMLTPISRKQYDGDYDEYITHFYSEEHLFPIVDYIVDHLHELLIKPEVKEKGYSWGIDVVYALKKALVNGKHYLLATQKYDIFMSSYIEWKLKPENSALDRYDILFLMLESFAQQKAGGKIDEKLLEIWNNFPKEELINAVIYPVEQVYLFDDSDAHLYIKHEGKNPELYYESPGYLETIEVYFEVLKQLDKAQIGKREYIEHILTFLKIAYDTSQYFLFENKMQITSYIEDLREIVGDSIPTELIDIFQFFIELYMDQEQTLFTIKMNKTQVKAFIRRYNKCFDWCITNEFYMPLETFWNDIYYTTEEDKYYDLVKNVYQRLFKISPNKANKITDGHINLDLLFSNKEYEMIVDFYTQGYLSHDEGRHDFEIAYSLYEMSYYEAAKDMYLKLIEEGNASAAVYNNLGLLYDNIETNDKKAIEYYKLAIDHGSEKAKNNLNILEEKIHKRIERSRQIKDDYFKSTNKYHKKVLFTLYKWGNRPISIEELATATKQSVSYTEKNITDLVHLRMLEVHQDRYNMDPTIEKLIAEFIDPKLERQIIQVDRSNISRPIFFHESEINLYRVLLELFSQQFVFPNISLKTIMDVEKLRENLSSEQLNYLFMAHVDFAVVSTSSYMPILVIEKDSAYHDFDDFQIKDEMKNSIFKLSGIPLIRIRFNSGMTVEKLKQEIRNAIKEMLILTQKGSAKEQKIFDEIDLRNFGISLHSDIDLDVLQGLWDETVGEGVSKKSRIIDLNNGNQLHVSVASELETLIDFSRDQIETKLKSAIPQMKELFITYH</sequence>
<dbReference type="Gene3D" id="1.25.40.10">
    <property type="entry name" value="Tetratricopeptide repeat domain"/>
    <property type="match status" value="1"/>
</dbReference>
<dbReference type="Pfam" id="PF10881">
    <property type="entry name" value="DUF2726"/>
    <property type="match status" value="1"/>
</dbReference>
<dbReference type="SUPFAM" id="SSF81901">
    <property type="entry name" value="HCP-like"/>
    <property type="match status" value="1"/>
</dbReference>
<gene>
    <name evidence="2" type="ORF">PPSC2_28460</name>
</gene>
<feature type="domain" description="DUF2726" evidence="1">
    <location>
        <begin position="570"/>
        <end position="689"/>
    </location>
</feature>
<protein>
    <recommendedName>
        <fullName evidence="1">DUF2726 domain-containing protein</fullName>
    </recommendedName>
</protein>
<dbReference type="EMBL" id="CP002214">
    <property type="protein sequence ID" value="ADO59944.1"/>
    <property type="molecule type" value="Genomic_DNA"/>
</dbReference>
<geneLocation type="plasmid" evidence="2 3">
    <name>pSC2</name>
</geneLocation>
<dbReference type="Proteomes" id="UP000006868">
    <property type="component" value="Plasmid pSC2"/>
</dbReference>
<proteinExistence type="predicted"/>
<accession>E3ELB2</accession>
<dbReference type="AlphaFoldDB" id="E3ELB2"/>